<gene>
    <name evidence="1" type="ORF">MENTE1834_LOCUS41311</name>
</gene>
<name>A0ACB1ANU1_MELEN</name>
<dbReference type="EMBL" id="CAVMJV010000101">
    <property type="protein sequence ID" value="CAK5097109.1"/>
    <property type="molecule type" value="Genomic_DNA"/>
</dbReference>
<sequence length="361" mass="42321">MSSKNSEIPNLYYIHKQLVLPNSEYSDKLNEAISRELIARFGTMSQALINRHVKNIYNLGNVLQNSLSPTEFRNISIEENEGEEINELNNVDDSFDDSDSEKEIAPWRINFLKELTLNHWTSKRKQILLSRDKYLAMIENVRQFGNDISEGEGIIEDNQNNILSPQFYPSFSSSSTTNYSSSSPSMSTPTNLNKKPYLKYKIVQLGEENIIEMLAERKDSERLFLYNEQIFDVLYKIHMDTRHGRSMSMYSMIKNKFANITIEQIKLFLSSCEGCKNWNKNEKKLFTLLANNPNKEKKIEYAKFFDFEEKTIGCRYCPYKKIIKENMKSTNALRSHLKKYHLSILREVRKEEMDIEVVENE</sequence>
<proteinExistence type="predicted"/>
<evidence type="ECO:0000313" key="1">
    <source>
        <dbReference type="EMBL" id="CAK5097109.1"/>
    </source>
</evidence>
<keyword evidence="2" id="KW-1185">Reference proteome</keyword>
<organism evidence="1 2">
    <name type="scientific">Meloidogyne enterolobii</name>
    <name type="common">Root-knot nematode worm</name>
    <name type="synonym">Meloidogyne mayaguensis</name>
    <dbReference type="NCBI Taxonomy" id="390850"/>
    <lineage>
        <taxon>Eukaryota</taxon>
        <taxon>Metazoa</taxon>
        <taxon>Ecdysozoa</taxon>
        <taxon>Nematoda</taxon>
        <taxon>Chromadorea</taxon>
        <taxon>Rhabditida</taxon>
        <taxon>Tylenchina</taxon>
        <taxon>Tylenchomorpha</taxon>
        <taxon>Tylenchoidea</taxon>
        <taxon>Meloidogynidae</taxon>
        <taxon>Meloidogyninae</taxon>
        <taxon>Meloidogyne</taxon>
    </lineage>
</organism>
<dbReference type="Proteomes" id="UP001497535">
    <property type="component" value="Unassembled WGS sequence"/>
</dbReference>
<evidence type="ECO:0000313" key="2">
    <source>
        <dbReference type="Proteomes" id="UP001497535"/>
    </source>
</evidence>
<reference evidence="1" key="1">
    <citation type="submission" date="2023-11" db="EMBL/GenBank/DDBJ databases">
        <authorList>
            <person name="Poullet M."/>
        </authorList>
    </citation>
    <scope>NUCLEOTIDE SEQUENCE</scope>
    <source>
        <strain evidence="1">E1834</strain>
    </source>
</reference>
<comment type="caution">
    <text evidence="1">The sequence shown here is derived from an EMBL/GenBank/DDBJ whole genome shotgun (WGS) entry which is preliminary data.</text>
</comment>
<protein>
    <submittedName>
        <fullName evidence="1">Uncharacterized protein</fullName>
    </submittedName>
</protein>
<accession>A0ACB1ANU1</accession>